<comment type="caution">
    <text evidence="1">The sequence shown here is derived from an EMBL/GenBank/DDBJ whole genome shotgun (WGS) entry which is preliminary data.</text>
</comment>
<protein>
    <recommendedName>
        <fullName evidence="3">SHS2 domain-containing protein</fullName>
    </recommendedName>
</protein>
<reference evidence="1 2" key="1">
    <citation type="journal article" date="2016" name="Nat. Commun.">
        <title>Thousands of microbial genomes shed light on interconnected biogeochemical processes in an aquifer system.</title>
        <authorList>
            <person name="Anantharaman K."/>
            <person name="Brown C.T."/>
            <person name="Hug L.A."/>
            <person name="Sharon I."/>
            <person name="Castelle C.J."/>
            <person name="Probst A.J."/>
            <person name="Thomas B.C."/>
            <person name="Singh A."/>
            <person name="Wilkins M.J."/>
            <person name="Karaoz U."/>
            <person name="Brodie E.L."/>
            <person name="Williams K.H."/>
            <person name="Hubbard S.S."/>
            <person name="Banfield J.F."/>
        </authorList>
    </citation>
    <scope>NUCLEOTIDE SEQUENCE [LARGE SCALE GENOMIC DNA]</scope>
</reference>
<dbReference type="CDD" id="cd24049">
    <property type="entry name" value="ASKHA_NBD_PilM"/>
    <property type="match status" value="1"/>
</dbReference>
<accession>A0A1F5F2Q5</accession>
<dbReference type="SUPFAM" id="SSF53067">
    <property type="entry name" value="Actin-like ATPase domain"/>
    <property type="match status" value="2"/>
</dbReference>
<evidence type="ECO:0000313" key="1">
    <source>
        <dbReference type="EMBL" id="OGD73919.1"/>
    </source>
</evidence>
<dbReference type="InterPro" id="IPR005883">
    <property type="entry name" value="PilM"/>
</dbReference>
<dbReference type="AlphaFoldDB" id="A0A1F5F2Q5"/>
<dbReference type="PANTHER" id="PTHR32432:SF3">
    <property type="entry name" value="ETHANOLAMINE UTILIZATION PROTEIN EUTJ"/>
    <property type="match status" value="1"/>
</dbReference>
<dbReference type="PIRSF" id="PIRSF019169">
    <property type="entry name" value="PilM"/>
    <property type="match status" value="1"/>
</dbReference>
<dbReference type="Gene3D" id="3.30.1490.300">
    <property type="match status" value="1"/>
</dbReference>
<evidence type="ECO:0008006" key="3">
    <source>
        <dbReference type="Google" id="ProtNLM"/>
    </source>
</evidence>
<dbReference type="EMBL" id="MFAK01000044">
    <property type="protein sequence ID" value="OGD73919.1"/>
    <property type="molecule type" value="Genomic_DNA"/>
</dbReference>
<proteinExistence type="predicted"/>
<dbReference type="Gene3D" id="3.30.420.40">
    <property type="match status" value="2"/>
</dbReference>
<name>A0A1F5F2Q5_9BACT</name>
<evidence type="ECO:0000313" key="2">
    <source>
        <dbReference type="Proteomes" id="UP000176191"/>
    </source>
</evidence>
<dbReference type="Proteomes" id="UP000176191">
    <property type="component" value="Unassembled WGS sequence"/>
</dbReference>
<organism evidence="1 2">
    <name type="scientific">Candidatus Collierbacteria bacterium RIFOXYA2_FULL_46_10</name>
    <dbReference type="NCBI Taxonomy" id="1817726"/>
    <lineage>
        <taxon>Bacteria</taxon>
        <taxon>Candidatus Collieribacteriota</taxon>
    </lineage>
</organism>
<sequence>MGSFFALDLGATAIKVCQLTLTGTKGFVLNAIGGVSNPAGSLDFADQQVVLSATGAVKQALKESGIRERRVVVAVPEAKVFSRIVEMPKMSDAELASAIKWEAEQFIPVPVSEVEIDYTVVKQAAAGKEGKMSVYLVAATKKYLTEVTDLVIGCGLEPIAIESEMVALTRSLTFGTPDVTSMLVNLGSLSSVLAIVDHGELVFSYVAQIGGVALTRALAQSLALPLPQAEEYKRTYGLDETMMEGKVRTGLLLALESLVGEMRKAMENYLTVQKTKVDRVVLSGGGAYLPGLPAYLSGVFGGIEVVMADPMAWAKPVKGVVIPKDRASYAVSIGLAMRVF</sequence>
<dbReference type="InterPro" id="IPR050696">
    <property type="entry name" value="FtsA/MreB"/>
</dbReference>
<dbReference type="Pfam" id="PF11104">
    <property type="entry name" value="PilM_2"/>
    <property type="match status" value="1"/>
</dbReference>
<dbReference type="NCBIfam" id="TIGR01175">
    <property type="entry name" value="pilM"/>
    <property type="match status" value="1"/>
</dbReference>
<gene>
    <name evidence="1" type="ORF">A2228_01470</name>
</gene>
<dbReference type="InterPro" id="IPR043129">
    <property type="entry name" value="ATPase_NBD"/>
</dbReference>
<dbReference type="PANTHER" id="PTHR32432">
    <property type="entry name" value="CELL DIVISION PROTEIN FTSA-RELATED"/>
    <property type="match status" value="1"/>
</dbReference>